<keyword evidence="1" id="KW-0812">Transmembrane</keyword>
<organism evidence="2 3">
    <name type="scientific">Rhodopila globiformis</name>
    <name type="common">Rhodopseudomonas globiformis</name>
    <dbReference type="NCBI Taxonomy" id="1071"/>
    <lineage>
        <taxon>Bacteria</taxon>
        <taxon>Pseudomonadati</taxon>
        <taxon>Pseudomonadota</taxon>
        <taxon>Alphaproteobacteria</taxon>
        <taxon>Acetobacterales</taxon>
        <taxon>Acetobacteraceae</taxon>
        <taxon>Rhodopila</taxon>
    </lineage>
</organism>
<accession>A0A2S6NLG6</accession>
<feature type="transmembrane region" description="Helical" evidence="1">
    <location>
        <begin position="148"/>
        <end position="169"/>
    </location>
</feature>
<comment type="caution">
    <text evidence="2">The sequence shown here is derived from an EMBL/GenBank/DDBJ whole genome shotgun (WGS) entry which is preliminary data.</text>
</comment>
<evidence type="ECO:0000256" key="1">
    <source>
        <dbReference type="SAM" id="Phobius"/>
    </source>
</evidence>
<name>A0A2S6NLG6_RHOGL</name>
<feature type="transmembrane region" description="Helical" evidence="1">
    <location>
        <begin position="89"/>
        <end position="108"/>
    </location>
</feature>
<dbReference type="OrthoDB" id="193343at2"/>
<keyword evidence="1" id="KW-0472">Membrane</keyword>
<keyword evidence="1" id="KW-1133">Transmembrane helix</keyword>
<reference evidence="2 3" key="1">
    <citation type="journal article" date="2018" name="Arch. Microbiol.">
        <title>New insights into the metabolic potential of the phototrophic purple bacterium Rhodopila globiformis DSM 161(T) from its draft genome sequence and evidence for a vanadium-dependent nitrogenase.</title>
        <authorList>
            <person name="Imhoff J.F."/>
            <person name="Rahn T."/>
            <person name="Kunzel S."/>
            <person name="Neulinger S.C."/>
        </authorList>
    </citation>
    <scope>NUCLEOTIDE SEQUENCE [LARGE SCALE GENOMIC DNA]</scope>
    <source>
        <strain evidence="2 3">DSM 161</strain>
    </source>
</reference>
<feature type="transmembrane region" description="Helical" evidence="1">
    <location>
        <begin position="120"/>
        <end position="142"/>
    </location>
</feature>
<dbReference type="PANTHER" id="PTHR34989:SF1">
    <property type="entry name" value="PROTEIN HDED"/>
    <property type="match status" value="1"/>
</dbReference>
<sequence>MLARHWWTVALRGVIAVLFGLVALAAPGAALLSLALLFGAYLLADGVIELVVTWRAAKAGVRWGPLLWEAVLSIIMGLIALAMPAVAVWAFVILLAAWALITGVLELVAAFRLHASHGRWWLALGGIVSLVWGLLLAAAPMIGAVVVAWWLGFYAIFFGITLLVAAWRLRERHIGLPRSPGAPA</sequence>
<dbReference type="Proteomes" id="UP000239724">
    <property type="component" value="Unassembled WGS sequence"/>
</dbReference>
<dbReference type="AlphaFoldDB" id="A0A2S6NLG6"/>
<feature type="transmembrane region" description="Helical" evidence="1">
    <location>
        <begin position="66"/>
        <end position="83"/>
    </location>
</feature>
<dbReference type="InterPro" id="IPR005325">
    <property type="entry name" value="DUF308_memb"/>
</dbReference>
<evidence type="ECO:0000313" key="2">
    <source>
        <dbReference type="EMBL" id="PPQ36114.1"/>
    </source>
</evidence>
<proteinExistence type="predicted"/>
<dbReference type="EMBL" id="NHRY01000062">
    <property type="protein sequence ID" value="PPQ36114.1"/>
    <property type="molecule type" value="Genomic_DNA"/>
</dbReference>
<dbReference type="GO" id="GO:0005886">
    <property type="term" value="C:plasma membrane"/>
    <property type="evidence" value="ECO:0007669"/>
    <property type="project" value="TreeGrafter"/>
</dbReference>
<dbReference type="InterPro" id="IPR052712">
    <property type="entry name" value="Acid_resist_chaperone_HdeD"/>
</dbReference>
<evidence type="ECO:0008006" key="4">
    <source>
        <dbReference type="Google" id="ProtNLM"/>
    </source>
</evidence>
<keyword evidence="3" id="KW-1185">Reference proteome</keyword>
<feature type="transmembrane region" description="Helical" evidence="1">
    <location>
        <begin position="35"/>
        <end position="54"/>
    </location>
</feature>
<dbReference type="Pfam" id="PF03729">
    <property type="entry name" value="DUF308"/>
    <property type="match status" value="2"/>
</dbReference>
<gene>
    <name evidence="2" type="ORF">CCS01_05770</name>
</gene>
<evidence type="ECO:0000313" key="3">
    <source>
        <dbReference type="Proteomes" id="UP000239724"/>
    </source>
</evidence>
<dbReference type="PANTHER" id="PTHR34989">
    <property type="entry name" value="PROTEIN HDED"/>
    <property type="match status" value="1"/>
</dbReference>
<protein>
    <recommendedName>
        <fullName evidence="4">HdeD family acid-resistance protein</fullName>
    </recommendedName>
</protein>